<feature type="transmembrane region" description="Helical" evidence="1">
    <location>
        <begin position="190"/>
        <end position="223"/>
    </location>
</feature>
<feature type="transmembrane region" description="Helical" evidence="1">
    <location>
        <begin position="158"/>
        <end position="178"/>
    </location>
</feature>
<dbReference type="AlphaFoldDB" id="A0A2T3FUJ7"/>
<feature type="transmembrane region" description="Helical" evidence="1">
    <location>
        <begin position="91"/>
        <end position="109"/>
    </location>
</feature>
<protein>
    <recommendedName>
        <fullName evidence="2">Acyltransferase 3 domain-containing protein</fullName>
    </recommendedName>
</protein>
<keyword evidence="1" id="KW-0472">Membrane</keyword>
<proteinExistence type="predicted"/>
<evidence type="ECO:0000256" key="1">
    <source>
        <dbReference type="SAM" id="Phobius"/>
    </source>
</evidence>
<feature type="domain" description="Acyltransferase 3" evidence="2">
    <location>
        <begin position="12"/>
        <end position="351"/>
    </location>
</feature>
<feature type="transmembrane region" description="Helical" evidence="1">
    <location>
        <begin position="315"/>
        <end position="343"/>
    </location>
</feature>
<evidence type="ECO:0000313" key="3">
    <source>
        <dbReference type="EMBL" id="PST38957.1"/>
    </source>
</evidence>
<organism evidence="3 4">
    <name type="scientific">Clostridium fessum</name>
    <dbReference type="NCBI Taxonomy" id="2126740"/>
    <lineage>
        <taxon>Bacteria</taxon>
        <taxon>Bacillati</taxon>
        <taxon>Bacillota</taxon>
        <taxon>Clostridia</taxon>
        <taxon>Eubacteriales</taxon>
        <taxon>Clostridiaceae</taxon>
        <taxon>Clostridium</taxon>
    </lineage>
</organism>
<dbReference type="Proteomes" id="UP000241048">
    <property type="component" value="Unassembled WGS sequence"/>
</dbReference>
<feature type="transmembrane region" description="Helical" evidence="1">
    <location>
        <begin position="283"/>
        <end position="303"/>
    </location>
</feature>
<keyword evidence="4" id="KW-1185">Reference proteome</keyword>
<name>A0A2T3FUJ7_9CLOT</name>
<dbReference type="GO" id="GO:0016747">
    <property type="term" value="F:acyltransferase activity, transferring groups other than amino-acyl groups"/>
    <property type="evidence" value="ECO:0007669"/>
    <property type="project" value="InterPro"/>
</dbReference>
<evidence type="ECO:0000259" key="2">
    <source>
        <dbReference type="Pfam" id="PF01757"/>
    </source>
</evidence>
<gene>
    <name evidence="3" type="ORF">C7U56_03285</name>
</gene>
<comment type="caution">
    <text evidence="3">The sequence shown here is derived from an EMBL/GenBank/DDBJ whole genome shotgun (WGS) entry which is preliminary data.</text>
</comment>
<sequence>MGKETRMKRYDDVNIIKAYACLAVFGSHWFGTFGSWGSNKVNALMEIGPLPLLRYGTFGVSLFLMISGMLIADKVYSGRFTSWSLEILRRYLKLTCPLTVTFLLAYLFYRSGLFYTVRVAPRLENEWLSNFYSYLPGGLKALRYAWFDTIFKADSTYYGPSWMLTYTFMGSILTLVLSSALREVGTRQKILILAGVAAVLIGMNSFYICLLLGNGICLLMRAVEKSMKERERKENLLKDGEEKYGIFGAALWIFSIWFVRKSFWIGTTLGAHGFPGGLGTMEFYGHVAAFLMILGFRLFWLGGLETWLPEILKKIILWIGEYSMGIFLTHWLVIASFSCWFYSIYSEAGEKLAIGVNLVLSCILIGICSKVYVWLVDGKIFPCVWKCAKNILKENR</sequence>
<keyword evidence="1" id="KW-0812">Transmembrane</keyword>
<evidence type="ECO:0000313" key="4">
    <source>
        <dbReference type="Proteomes" id="UP000241048"/>
    </source>
</evidence>
<feature type="transmembrane region" description="Helical" evidence="1">
    <location>
        <begin position="355"/>
        <end position="376"/>
    </location>
</feature>
<feature type="transmembrane region" description="Helical" evidence="1">
    <location>
        <begin position="12"/>
        <end position="32"/>
    </location>
</feature>
<reference evidence="3 4" key="1">
    <citation type="submission" date="2018-03" db="EMBL/GenBank/DDBJ databases">
        <title>Lachnoclostridium SNUG30386 gen.nov., sp.nov., isolated from human faeces.</title>
        <authorList>
            <person name="Seo B."/>
            <person name="Jeon K."/>
            <person name="Ko G."/>
        </authorList>
    </citation>
    <scope>NUCLEOTIDE SEQUENCE [LARGE SCALE GENOMIC DNA]</scope>
    <source>
        <strain evidence="3 4">SNUG30386</strain>
    </source>
</reference>
<feature type="transmembrane region" description="Helical" evidence="1">
    <location>
        <begin position="52"/>
        <end position="71"/>
    </location>
</feature>
<dbReference type="Pfam" id="PF01757">
    <property type="entry name" value="Acyl_transf_3"/>
    <property type="match status" value="1"/>
</dbReference>
<dbReference type="InterPro" id="IPR002656">
    <property type="entry name" value="Acyl_transf_3_dom"/>
</dbReference>
<keyword evidence="1" id="KW-1133">Transmembrane helix</keyword>
<feature type="transmembrane region" description="Helical" evidence="1">
    <location>
        <begin position="244"/>
        <end position="263"/>
    </location>
</feature>
<accession>A0A2T3FUJ7</accession>
<dbReference type="EMBL" id="PYLO01000001">
    <property type="protein sequence ID" value="PST38957.1"/>
    <property type="molecule type" value="Genomic_DNA"/>
</dbReference>